<evidence type="ECO:0000313" key="10">
    <source>
        <dbReference type="EMBL" id="RFT06411.1"/>
    </source>
</evidence>
<evidence type="ECO:0000256" key="3">
    <source>
        <dbReference type="ARBA" id="ARBA00022475"/>
    </source>
</evidence>
<feature type="transmembrane region" description="Helical" evidence="8">
    <location>
        <begin position="363"/>
        <end position="384"/>
    </location>
</feature>
<sequence>MKPRFLTSHYAWIQGCYWMAYCILLSFSSVYLLDQGFSNTQIGLLLGLSGLLTALLQPFVGARADHLKVLSLGQFAALLILAMLLCTGGLLLLPGQAVQGGLFLSLLLLLQLLTSLLYALGMDCVNQGMPLNFGLARGVGAGSYALASTLCGSAAAAFGPKCIPVLLGGATLLLLAAALSFRPGTPAKQAAPPPASPPSSPQSFWRRYPRFLPLLAGVVLLYTSHNILMSFPYQIVQYLGGGSGEMGTLLTLQGLMDIPAMVLFSLLLRRAASWRWVRLAGLSFFLHALLTWLAPSVFFLYGIQIFETTGYALYAVASVYWVNDMTAPADRVQGQTYFTMANTLGIVLSSFLGGFLLDAAGTGPTLAFSTVTGGTGMGILWIMLRQGQAKAAVQQG</sequence>
<evidence type="ECO:0000256" key="6">
    <source>
        <dbReference type="ARBA" id="ARBA00022989"/>
    </source>
</evidence>
<reference evidence="10 11" key="1">
    <citation type="submission" date="2018-07" db="EMBL/GenBank/DDBJ databases">
        <title>GABA Modulating Bacteria of the Human Gut Microbiota.</title>
        <authorList>
            <person name="Strandwitz P."/>
            <person name="Kim K.H."/>
            <person name="Terekhova D."/>
            <person name="Liu J.K."/>
            <person name="Sharma A."/>
            <person name="Levering J."/>
            <person name="Mcdonald D."/>
            <person name="Dietrich D."/>
            <person name="Ramadhar T.R."/>
            <person name="Lekbua A."/>
            <person name="Mroue N."/>
            <person name="Liston C."/>
            <person name="Stewart E.J."/>
            <person name="Dubin M.J."/>
            <person name="Zengler K."/>
            <person name="Knight R."/>
            <person name="Gilbert J.A."/>
            <person name="Clardy J."/>
            <person name="Lewis K."/>
        </authorList>
    </citation>
    <scope>NUCLEOTIDE SEQUENCE [LARGE SCALE GENOMIC DNA]</scope>
    <source>
        <strain evidence="10 11">KLE1738</strain>
    </source>
</reference>
<comment type="caution">
    <text evidence="10">The sequence shown here is derived from an EMBL/GenBank/DDBJ whole genome shotgun (WGS) entry which is preliminary data.</text>
</comment>
<keyword evidence="3" id="KW-1003">Cell membrane</keyword>
<dbReference type="Pfam" id="PF12832">
    <property type="entry name" value="MFS_1_like"/>
    <property type="match status" value="1"/>
</dbReference>
<evidence type="ECO:0000256" key="4">
    <source>
        <dbReference type="ARBA" id="ARBA00022519"/>
    </source>
</evidence>
<feature type="domain" description="Major facilitator superfamily associated" evidence="9">
    <location>
        <begin position="12"/>
        <end position="363"/>
    </location>
</feature>
<feature type="transmembrane region" description="Helical" evidence="8">
    <location>
        <begin position="12"/>
        <end position="33"/>
    </location>
</feature>
<accession>A0A3E2B349</accession>
<keyword evidence="6 8" id="KW-1133">Transmembrane helix</keyword>
<feature type="transmembrane region" description="Helical" evidence="8">
    <location>
        <begin position="211"/>
        <end position="229"/>
    </location>
</feature>
<keyword evidence="2" id="KW-0813">Transport</keyword>
<feature type="transmembrane region" description="Helical" evidence="8">
    <location>
        <begin position="100"/>
        <end position="121"/>
    </location>
</feature>
<evidence type="ECO:0000256" key="5">
    <source>
        <dbReference type="ARBA" id="ARBA00022692"/>
    </source>
</evidence>
<gene>
    <name evidence="10" type="ORF">DV520_07240</name>
</gene>
<dbReference type="GO" id="GO:0015528">
    <property type="term" value="F:lactose:proton symporter activity"/>
    <property type="evidence" value="ECO:0007669"/>
    <property type="project" value="TreeGrafter"/>
</dbReference>
<evidence type="ECO:0000313" key="11">
    <source>
        <dbReference type="Proteomes" id="UP000260649"/>
    </source>
</evidence>
<dbReference type="OrthoDB" id="1653456at2"/>
<feature type="transmembrane region" description="Helical" evidence="8">
    <location>
        <begin position="249"/>
        <end position="268"/>
    </location>
</feature>
<dbReference type="GO" id="GO:0005886">
    <property type="term" value="C:plasma membrane"/>
    <property type="evidence" value="ECO:0007669"/>
    <property type="project" value="UniProtKB-SubCell"/>
</dbReference>
<dbReference type="Proteomes" id="UP000260649">
    <property type="component" value="Unassembled WGS sequence"/>
</dbReference>
<dbReference type="Gene3D" id="1.20.1250.20">
    <property type="entry name" value="MFS general substrate transporter like domains"/>
    <property type="match status" value="2"/>
</dbReference>
<protein>
    <submittedName>
        <fullName evidence="10">MFS transporter</fullName>
    </submittedName>
</protein>
<dbReference type="PANTHER" id="PTHR23522">
    <property type="entry name" value="BLL5896 PROTEIN"/>
    <property type="match status" value="1"/>
</dbReference>
<feature type="transmembrane region" description="Helical" evidence="8">
    <location>
        <begin position="334"/>
        <end position="357"/>
    </location>
</feature>
<keyword evidence="5 8" id="KW-0812">Transmembrane</keyword>
<feature type="transmembrane region" description="Helical" evidence="8">
    <location>
        <begin position="39"/>
        <end position="60"/>
    </location>
</feature>
<feature type="transmembrane region" description="Helical" evidence="8">
    <location>
        <begin position="163"/>
        <end position="181"/>
    </location>
</feature>
<keyword evidence="7 8" id="KW-0472">Membrane</keyword>
<name>A0A3E2B349_9FIRM</name>
<evidence type="ECO:0000256" key="2">
    <source>
        <dbReference type="ARBA" id="ARBA00022448"/>
    </source>
</evidence>
<dbReference type="InterPro" id="IPR024989">
    <property type="entry name" value="MFS_assoc_dom"/>
</dbReference>
<dbReference type="PANTHER" id="PTHR23522:SF10">
    <property type="entry name" value="3-PHENYLPROPIONIC ACID TRANSPORTER-RELATED"/>
    <property type="match status" value="1"/>
</dbReference>
<dbReference type="PROSITE" id="PS51257">
    <property type="entry name" value="PROKAR_LIPOPROTEIN"/>
    <property type="match status" value="1"/>
</dbReference>
<dbReference type="GeneID" id="97995522"/>
<evidence type="ECO:0000256" key="8">
    <source>
        <dbReference type="SAM" id="Phobius"/>
    </source>
</evidence>
<feature type="transmembrane region" description="Helical" evidence="8">
    <location>
        <begin position="72"/>
        <end position="94"/>
    </location>
</feature>
<keyword evidence="4" id="KW-0997">Cell inner membrane</keyword>
<evidence type="ECO:0000256" key="7">
    <source>
        <dbReference type="ARBA" id="ARBA00023136"/>
    </source>
</evidence>
<dbReference type="RefSeq" id="WP_117142292.1">
    <property type="nucleotide sequence ID" value="NZ_CAKXKJ010000001.1"/>
</dbReference>
<feature type="transmembrane region" description="Helical" evidence="8">
    <location>
        <begin position="299"/>
        <end position="322"/>
    </location>
</feature>
<evidence type="ECO:0000256" key="1">
    <source>
        <dbReference type="ARBA" id="ARBA00004429"/>
    </source>
</evidence>
<dbReference type="EMBL" id="QQRQ01000010">
    <property type="protein sequence ID" value="RFT06411.1"/>
    <property type="molecule type" value="Genomic_DNA"/>
</dbReference>
<dbReference type="AlphaFoldDB" id="A0A3E2B349"/>
<proteinExistence type="predicted"/>
<evidence type="ECO:0000259" key="9">
    <source>
        <dbReference type="Pfam" id="PF12832"/>
    </source>
</evidence>
<keyword evidence="11" id="KW-1185">Reference proteome</keyword>
<organism evidence="10 11">
    <name type="scientific">Evtepia gabavorous</name>
    <dbReference type="NCBI Taxonomy" id="2211183"/>
    <lineage>
        <taxon>Bacteria</taxon>
        <taxon>Bacillati</taxon>
        <taxon>Bacillota</taxon>
        <taxon>Clostridia</taxon>
        <taxon>Eubacteriales</taxon>
        <taxon>Evtepia</taxon>
    </lineage>
</organism>
<dbReference type="InterPro" id="IPR036259">
    <property type="entry name" value="MFS_trans_sf"/>
</dbReference>
<comment type="subcellular location">
    <subcellularLocation>
        <location evidence="1">Cell inner membrane</location>
        <topology evidence="1">Multi-pass membrane protein</topology>
    </subcellularLocation>
</comment>
<dbReference type="GO" id="GO:0030395">
    <property type="term" value="F:lactose binding"/>
    <property type="evidence" value="ECO:0007669"/>
    <property type="project" value="TreeGrafter"/>
</dbReference>
<dbReference type="SUPFAM" id="SSF103473">
    <property type="entry name" value="MFS general substrate transporter"/>
    <property type="match status" value="1"/>
</dbReference>
<feature type="transmembrane region" description="Helical" evidence="8">
    <location>
        <begin position="275"/>
        <end position="293"/>
    </location>
</feature>